<dbReference type="RefSeq" id="WP_254289606.1">
    <property type="nucleotide sequence ID" value="NZ_JAMLDY010000014.1"/>
</dbReference>
<keyword evidence="4" id="KW-1185">Reference proteome</keyword>
<dbReference type="Pfam" id="PF02371">
    <property type="entry name" value="Transposase_20"/>
    <property type="match status" value="1"/>
</dbReference>
<gene>
    <name evidence="3" type="ORF">M9979_12055</name>
</gene>
<reference evidence="3" key="1">
    <citation type="submission" date="2022-05" db="EMBL/GenBank/DDBJ databases">
        <title>Sphingomonas sp. strain RP10 Genome sequencing and assembly.</title>
        <authorList>
            <person name="Kim I."/>
        </authorList>
    </citation>
    <scope>NUCLEOTIDE SEQUENCE</scope>
    <source>
        <strain evidence="3">RP10</strain>
    </source>
</reference>
<dbReference type="InterPro" id="IPR003346">
    <property type="entry name" value="Transposase_20"/>
</dbReference>
<dbReference type="GO" id="GO:0006313">
    <property type="term" value="P:DNA transposition"/>
    <property type="evidence" value="ECO:0007669"/>
    <property type="project" value="InterPro"/>
</dbReference>
<dbReference type="InterPro" id="IPR047650">
    <property type="entry name" value="Transpos_IS110"/>
</dbReference>
<name>A0A9X2HWQ1_9SPHN</name>
<feature type="region of interest" description="Disordered" evidence="1">
    <location>
        <begin position="60"/>
        <end position="79"/>
    </location>
</feature>
<sequence>LARRIAALEARIADLVARTPDLARRQTALRSVPGIGPVLAPMLLAIMPELGTLDRRQAASLAGCAPHPRDSGRNTPHRRLAGGRRQIKPALFVAAMAAARGKNPLGDFYRTLLANGKPKRLAIAALMRKIITIANARIRDALPPHNN</sequence>
<proteinExistence type="predicted"/>
<dbReference type="PANTHER" id="PTHR33055:SF13">
    <property type="entry name" value="TRANSPOSASE"/>
    <property type="match status" value="1"/>
</dbReference>
<dbReference type="EMBL" id="JAMLDY010000014">
    <property type="protein sequence ID" value="MCP3735606.1"/>
    <property type="molecule type" value="Genomic_DNA"/>
</dbReference>
<evidence type="ECO:0000256" key="1">
    <source>
        <dbReference type="SAM" id="MobiDB-lite"/>
    </source>
</evidence>
<dbReference type="Proteomes" id="UP001139486">
    <property type="component" value="Unassembled WGS sequence"/>
</dbReference>
<organism evidence="3 4">
    <name type="scientific">Sphingomonas liriopis</name>
    <dbReference type="NCBI Taxonomy" id="2949094"/>
    <lineage>
        <taxon>Bacteria</taxon>
        <taxon>Pseudomonadati</taxon>
        <taxon>Pseudomonadota</taxon>
        <taxon>Alphaproteobacteria</taxon>
        <taxon>Sphingomonadales</taxon>
        <taxon>Sphingomonadaceae</taxon>
        <taxon>Sphingomonas</taxon>
    </lineage>
</organism>
<dbReference type="GO" id="GO:0003677">
    <property type="term" value="F:DNA binding"/>
    <property type="evidence" value="ECO:0007669"/>
    <property type="project" value="InterPro"/>
</dbReference>
<dbReference type="PANTHER" id="PTHR33055">
    <property type="entry name" value="TRANSPOSASE FOR INSERTION SEQUENCE ELEMENT IS1111A"/>
    <property type="match status" value="1"/>
</dbReference>
<evidence type="ECO:0000313" key="4">
    <source>
        <dbReference type="Proteomes" id="UP001139486"/>
    </source>
</evidence>
<protein>
    <submittedName>
        <fullName evidence="3">Transposase</fullName>
    </submittedName>
</protein>
<dbReference type="AlphaFoldDB" id="A0A9X2HWQ1"/>
<feature type="domain" description="Transposase IS116/IS110/IS902 C-terminal" evidence="2">
    <location>
        <begin position="27"/>
        <end position="109"/>
    </location>
</feature>
<accession>A0A9X2HWQ1</accession>
<feature type="non-terminal residue" evidence="3">
    <location>
        <position position="1"/>
    </location>
</feature>
<dbReference type="GO" id="GO:0004803">
    <property type="term" value="F:transposase activity"/>
    <property type="evidence" value="ECO:0007669"/>
    <property type="project" value="InterPro"/>
</dbReference>
<evidence type="ECO:0000259" key="2">
    <source>
        <dbReference type="Pfam" id="PF02371"/>
    </source>
</evidence>
<comment type="caution">
    <text evidence="3">The sequence shown here is derived from an EMBL/GenBank/DDBJ whole genome shotgun (WGS) entry which is preliminary data.</text>
</comment>
<evidence type="ECO:0000313" key="3">
    <source>
        <dbReference type="EMBL" id="MCP3735606.1"/>
    </source>
</evidence>